<name>A0A4Y7JQC5_PAPSO</name>
<proteinExistence type="predicted"/>
<evidence type="ECO:0000313" key="1">
    <source>
        <dbReference type="EMBL" id="RZC63304.1"/>
    </source>
</evidence>
<protein>
    <submittedName>
        <fullName evidence="1">Uncharacterized protein</fullName>
    </submittedName>
</protein>
<dbReference type="Proteomes" id="UP000316621">
    <property type="component" value="Chromosome 5"/>
</dbReference>
<sequence>MASSSQSQLATIIKKMQGASYVGSFLCLLEELSTQLRRNLKLEYLDDDLVDKMCKEIGKKMEEDPEYARPKVVKLLKDNVEVDITKPLRRGTWVLKAALEEKWVIYHYEKQPRKVMTENVEDDPRMLKRSRKYESDSYSVLSNETSIVPSQIPISYENRLYQTQPRNQVIPQINMSGNICHTKETSDSHLDHGLSMDSTAGKEKNGGTSVCYTVSGVDQTAASQGYPGGVCKPAVAQDAEKAEALAAVGSIKWAKEKNISNFNLEGDSLNVINGKVGAVSWTTNIIIIDCQFLLKSFNHRLFDAGSSELDLITRTKERWQCELHIARASSHEYARSIEIAVSSKLFCLLFFVS</sequence>
<reference evidence="1 2" key="1">
    <citation type="journal article" date="2018" name="Science">
        <title>The opium poppy genome and morphinan production.</title>
        <authorList>
            <person name="Guo L."/>
            <person name="Winzer T."/>
            <person name="Yang X."/>
            <person name="Li Y."/>
            <person name="Ning Z."/>
            <person name="He Z."/>
            <person name="Teodor R."/>
            <person name="Lu Y."/>
            <person name="Bowser T.A."/>
            <person name="Graham I.A."/>
            <person name="Ye K."/>
        </authorList>
    </citation>
    <scope>NUCLEOTIDE SEQUENCE [LARGE SCALE GENOMIC DNA]</scope>
    <source>
        <strain evidence="2">cv. HN1</strain>
        <tissue evidence="1">Leaves</tissue>
    </source>
</reference>
<gene>
    <name evidence="1" type="ORF">C5167_025061</name>
</gene>
<organism evidence="1 2">
    <name type="scientific">Papaver somniferum</name>
    <name type="common">Opium poppy</name>
    <dbReference type="NCBI Taxonomy" id="3469"/>
    <lineage>
        <taxon>Eukaryota</taxon>
        <taxon>Viridiplantae</taxon>
        <taxon>Streptophyta</taxon>
        <taxon>Embryophyta</taxon>
        <taxon>Tracheophyta</taxon>
        <taxon>Spermatophyta</taxon>
        <taxon>Magnoliopsida</taxon>
        <taxon>Ranunculales</taxon>
        <taxon>Papaveraceae</taxon>
        <taxon>Papaveroideae</taxon>
        <taxon>Papaver</taxon>
    </lineage>
</organism>
<dbReference type="EMBL" id="CM010719">
    <property type="protein sequence ID" value="RZC63304.1"/>
    <property type="molecule type" value="Genomic_DNA"/>
</dbReference>
<dbReference type="Gramene" id="RZC63304">
    <property type="protein sequence ID" value="RZC63304"/>
    <property type="gene ID" value="C5167_025061"/>
</dbReference>
<dbReference type="AlphaFoldDB" id="A0A4Y7JQC5"/>
<keyword evidence="2" id="KW-1185">Reference proteome</keyword>
<accession>A0A4Y7JQC5</accession>
<evidence type="ECO:0000313" key="2">
    <source>
        <dbReference type="Proteomes" id="UP000316621"/>
    </source>
</evidence>